<evidence type="ECO:0000256" key="3">
    <source>
        <dbReference type="SAM" id="SignalP"/>
    </source>
</evidence>
<dbReference type="InterPro" id="IPR006146">
    <property type="entry name" value="5'-Nucleotdase_CS"/>
</dbReference>
<organism evidence="5 6">
    <name type="scientific">Elysia chlorotica</name>
    <name type="common">Eastern emerald elysia</name>
    <name type="synonym">Sea slug</name>
    <dbReference type="NCBI Taxonomy" id="188477"/>
    <lineage>
        <taxon>Eukaryota</taxon>
        <taxon>Metazoa</taxon>
        <taxon>Spiralia</taxon>
        <taxon>Lophotrochozoa</taxon>
        <taxon>Mollusca</taxon>
        <taxon>Gastropoda</taxon>
        <taxon>Heterobranchia</taxon>
        <taxon>Euthyneura</taxon>
        <taxon>Panpulmonata</taxon>
        <taxon>Sacoglossa</taxon>
        <taxon>Placobranchoidea</taxon>
        <taxon>Plakobranchidae</taxon>
        <taxon>Elysia</taxon>
    </lineage>
</organism>
<dbReference type="GO" id="GO:0000166">
    <property type="term" value="F:nucleotide binding"/>
    <property type="evidence" value="ECO:0007669"/>
    <property type="project" value="InterPro"/>
</dbReference>
<gene>
    <name evidence="5" type="ORF">EGW08_003976</name>
</gene>
<name>A0A433U375_ELYCH</name>
<dbReference type="PANTHER" id="PTHR11575:SF24">
    <property type="entry name" value="5'-NUCLEOTIDASE"/>
    <property type="match status" value="1"/>
</dbReference>
<dbReference type="Gene3D" id="3.60.21.10">
    <property type="match status" value="1"/>
</dbReference>
<proteinExistence type="predicted"/>
<dbReference type="GO" id="GO:0046872">
    <property type="term" value="F:metal ion binding"/>
    <property type="evidence" value="ECO:0007669"/>
    <property type="project" value="InterPro"/>
</dbReference>
<dbReference type="SUPFAM" id="SSF56300">
    <property type="entry name" value="Metallo-dependent phosphatases"/>
    <property type="match status" value="1"/>
</dbReference>
<comment type="catalytic activity">
    <reaction evidence="1">
        <text>a ribonucleoside 5'-phosphate + H2O = a ribonucleoside + phosphate</text>
        <dbReference type="Rhea" id="RHEA:12484"/>
        <dbReference type="ChEBI" id="CHEBI:15377"/>
        <dbReference type="ChEBI" id="CHEBI:18254"/>
        <dbReference type="ChEBI" id="CHEBI:43474"/>
        <dbReference type="ChEBI" id="CHEBI:58043"/>
        <dbReference type="EC" id="3.1.3.5"/>
    </reaction>
</comment>
<keyword evidence="6" id="KW-1185">Reference proteome</keyword>
<dbReference type="OrthoDB" id="7722975at2759"/>
<dbReference type="PANTHER" id="PTHR11575">
    <property type="entry name" value="5'-NUCLEOTIDASE-RELATED"/>
    <property type="match status" value="1"/>
</dbReference>
<dbReference type="AlphaFoldDB" id="A0A433U375"/>
<accession>A0A433U375</accession>
<sequence>MGTIDKILHLTLCVAVLSQSLSVAAADYDRYNVTMHILHTNDFHGRIEEIDKYGGVCSEENSKLGECFGGVSRIKTMIDKLKIKYHTLIFDAGNQYQGSLWTYHYGGEVLAKFINHLGYDYIALGVNEFDHGLDKLVPFVMNVRRTILSSNFDDNKTPGPWAMVRKSGPNLVDWDPIGVIGYTTALTSNISKPETIKFTDVVAAVQAEVDSLILEENITRIVAYGNQGFSDDVKMARALRGVDIIIGGHSNTFLYT</sequence>
<keyword evidence="3" id="KW-0732">Signal</keyword>
<dbReference type="EMBL" id="RQTK01000088">
    <property type="protein sequence ID" value="RUS88274.1"/>
    <property type="molecule type" value="Genomic_DNA"/>
</dbReference>
<feature type="signal peptide" evidence="3">
    <location>
        <begin position="1"/>
        <end position="26"/>
    </location>
</feature>
<evidence type="ECO:0000259" key="4">
    <source>
        <dbReference type="Pfam" id="PF00149"/>
    </source>
</evidence>
<dbReference type="GO" id="GO:0009166">
    <property type="term" value="P:nucleotide catabolic process"/>
    <property type="evidence" value="ECO:0007669"/>
    <property type="project" value="InterPro"/>
</dbReference>
<evidence type="ECO:0000256" key="1">
    <source>
        <dbReference type="ARBA" id="ARBA00000815"/>
    </source>
</evidence>
<feature type="chain" id="PRO_5019404310" description="5'-nucleotidase" evidence="3">
    <location>
        <begin position="27"/>
        <end position="256"/>
    </location>
</feature>
<dbReference type="InterPro" id="IPR004843">
    <property type="entry name" value="Calcineurin-like_PHP"/>
</dbReference>
<dbReference type="InterPro" id="IPR006179">
    <property type="entry name" value="5_nucleotidase/apyrase"/>
</dbReference>
<dbReference type="PROSITE" id="PS00785">
    <property type="entry name" value="5_NUCLEOTIDASE_1"/>
    <property type="match status" value="1"/>
</dbReference>
<dbReference type="EC" id="3.1.3.5" evidence="2"/>
<evidence type="ECO:0000313" key="5">
    <source>
        <dbReference type="EMBL" id="RUS88274.1"/>
    </source>
</evidence>
<protein>
    <recommendedName>
        <fullName evidence="2">5'-nucleotidase</fullName>
        <ecNumber evidence="2">3.1.3.5</ecNumber>
    </recommendedName>
</protein>
<dbReference type="InterPro" id="IPR029052">
    <property type="entry name" value="Metallo-depent_PP-like"/>
</dbReference>
<feature type="domain" description="Calcineurin-like phosphoesterase" evidence="4">
    <location>
        <begin position="35"/>
        <end position="250"/>
    </location>
</feature>
<evidence type="ECO:0000313" key="6">
    <source>
        <dbReference type="Proteomes" id="UP000271974"/>
    </source>
</evidence>
<comment type="caution">
    <text evidence="5">The sequence shown here is derived from an EMBL/GenBank/DDBJ whole genome shotgun (WGS) entry which is preliminary data.</text>
</comment>
<feature type="non-terminal residue" evidence="5">
    <location>
        <position position="256"/>
    </location>
</feature>
<dbReference type="STRING" id="188477.A0A433U375"/>
<dbReference type="Proteomes" id="UP000271974">
    <property type="component" value="Unassembled WGS sequence"/>
</dbReference>
<evidence type="ECO:0000256" key="2">
    <source>
        <dbReference type="ARBA" id="ARBA00012643"/>
    </source>
</evidence>
<dbReference type="GO" id="GO:0008253">
    <property type="term" value="F:5'-nucleotidase activity"/>
    <property type="evidence" value="ECO:0007669"/>
    <property type="project" value="UniProtKB-EC"/>
</dbReference>
<dbReference type="PRINTS" id="PR01607">
    <property type="entry name" value="APYRASEFAMLY"/>
</dbReference>
<dbReference type="Pfam" id="PF00149">
    <property type="entry name" value="Metallophos"/>
    <property type="match status" value="1"/>
</dbReference>
<reference evidence="5 6" key="1">
    <citation type="submission" date="2019-01" db="EMBL/GenBank/DDBJ databases">
        <title>A draft genome assembly of the solar-powered sea slug Elysia chlorotica.</title>
        <authorList>
            <person name="Cai H."/>
            <person name="Li Q."/>
            <person name="Fang X."/>
            <person name="Li J."/>
            <person name="Curtis N.E."/>
            <person name="Altenburger A."/>
            <person name="Shibata T."/>
            <person name="Feng M."/>
            <person name="Maeda T."/>
            <person name="Schwartz J.A."/>
            <person name="Shigenobu S."/>
            <person name="Lundholm N."/>
            <person name="Nishiyama T."/>
            <person name="Yang H."/>
            <person name="Hasebe M."/>
            <person name="Li S."/>
            <person name="Pierce S.K."/>
            <person name="Wang J."/>
        </authorList>
    </citation>
    <scope>NUCLEOTIDE SEQUENCE [LARGE SCALE GENOMIC DNA]</scope>
    <source>
        <strain evidence="5">EC2010</strain>
        <tissue evidence="5">Whole organism of an adult</tissue>
    </source>
</reference>